<gene>
    <name evidence="1" type="ORF">NDR86_13105</name>
</gene>
<dbReference type="GO" id="GO:0004806">
    <property type="term" value="F:triacylglycerol lipase activity"/>
    <property type="evidence" value="ECO:0007669"/>
    <property type="project" value="InterPro"/>
</dbReference>
<dbReference type="PANTHER" id="PTHR34853:SF1">
    <property type="entry name" value="LIPASE 5"/>
    <property type="match status" value="1"/>
</dbReference>
<dbReference type="InterPro" id="IPR029058">
    <property type="entry name" value="AB_hydrolase_fold"/>
</dbReference>
<reference evidence="1" key="1">
    <citation type="submission" date="2022-06" db="EMBL/GenBank/DDBJ databases">
        <title>Novel species in genus nocardia.</title>
        <authorList>
            <person name="Li F."/>
        </authorList>
    </citation>
    <scope>NUCLEOTIDE SEQUENCE</scope>
    <source>
        <strain evidence="1">CDC141</strain>
    </source>
</reference>
<dbReference type="EMBL" id="JAMRXG010000005">
    <property type="protein sequence ID" value="MCM6774412.1"/>
    <property type="molecule type" value="Genomic_DNA"/>
</dbReference>
<evidence type="ECO:0000313" key="1">
    <source>
        <dbReference type="EMBL" id="MCM6774412.1"/>
    </source>
</evidence>
<proteinExistence type="predicted"/>
<organism evidence="1 2">
    <name type="scientific">Nocardia pulmonis</name>
    <dbReference type="NCBI Taxonomy" id="2951408"/>
    <lineage>
        <taxon>Bacteria</taxon>
        <taxon>Bacillati</taxon>
        <taxon>Actinomycetota</taxon>
        <taxon>Actinomycetes</taxon>
        <taxon>Mycobacteriales</taxon>
        <taxon>Nocardiaceae</taxon>
        <taxon>Nocardia</taxon>
    </lineage>
</organism>
<name>A0A9X2IVZ7_9NOCA</name>
<evidence type="ECO:0000313" key="2">
    <source>
        <dbReference type="Proteomes" id="UP001139157"/>
    </source>
</evidence>
<dbReference type="Gene3D" id="3.40.50.1820">
    <property type="entry name" value="alpha/beta hydrolase"/>
    <property type="match status" value="1"/>
</dbReference>
<dbReference type="Gene3D" id="1.10.260.130">
    <property type="match status" value="1"/>
</dbReference>
<dbReference type="PANTHER" id="PTHR34853">
    <property type="match status" value="1"/>
</dbReference>
<accession>A0A9X2IVZ7</accession>
<dbReference type="RefSeq" id="WP_251911968.1">
    <property type="nucleotide sequence ID" value="NZ_JAMRXG010000005.1"/>
</dbReference>
<dbReference type="InterPro" id="IPR005152">
    <property type="entry name" value="Lipase_secreted"/>
</dbReference>
<dbReference type="Pfam" id="PF03583">
    <property type="entry name" value="LIP"/>
    <property type="match status" value="1"/>
</dbReference>
<comment type="caution">
    <text evidence="1">The sequence shown here is derived from an EMBL/GenBank/DDBJ whole genome shotgun (WGS) entry which is preliminary data.</text>
</comment>
<sequence length="379" mass="40627">MTDNSQITDHGEFYREVLIGPGRRPGDLLRLRKSPAPQLRGTEAWQIVYVSSDSYDELIAVSGTILVPDTNAEIGPGPILVYCPGFHGLTGSCAPSRLLAAGEELEADRIGAALDRGWTVAVPDGQGYLDDGPHTFLASRAAAHCALDIARATHRLPDVDTDDGPILVWGYGDGGRTAASAGELCDIYAPELDVRGVAAGAVVADPGELVTHLASGRWAGLGLAGLGGLSHAYRHLPLRHLLTDEGHDALADAETIDVATLLARYPMPLSHWCERPDPWNDPMWRYVLERERLGWIGPRTRIHLLHGTNDAVVPIAQGLRLCRDYEALGTPVTWREYGAGHLGAASAALAEALARLADDLQHNTASPTIVDRHSNASDQ</sequence>
<dbReference type="SUPFAM" id="SSF53474">
    <property type="entry name" value="alpha/beta-Hydrolases"/>
    <property type="match status" value="1"/>
</dbReference>
<dbReference type="AlphaFoldDB" id="A0A9X2IVZ7"/>
<keyword evidence="2" id="KW-1185">Reference proteome</keyword>
<dbReference type="Proteomes" id="UP001139157">
    <property type="component" value="Unassembled WGS sequence"/>
</dbReference>
<dbReference type="GO" id="GO:0016042">
    <property type="term" value="P:lipid catabolic process"/>
    <property type="evidence" value="ECO:0007669"/>
    <property type="project" value="InterPro"/>
</dbReference>
<protein>
    <submittedName>
        <fullName evidence="1">Lipase family protein</fullName>
    </submittedName>
</protein>
<dbReference type="PIRSF" id="PIRSF029171">
    <property type="entry name" value="Esterase_LipA"/>
    <property type="match status" value="1"/>
</dbReference>